<accession>A0ABV4XPB2</accession>
<dbReference type="Proteomes" id="UP001576784">
    <property type="component" value="Unassembled WGS sequence"/>
</dbReference>
<proteinExistence type="predicted"/>
<name>A0ABV4XPB2_9CYAN</name>
<evidence type="ECO:0000313" key="2">
    <source>
        <dbReference type="Proteomes" id="UP001576784"/>
    </source>
</evidence>
<evidence type="ECO:0000313" key="1">
    <source>
        <dbReference type="EMBL" id="MFB2893556.1"/>
    </source>
</evidence>
<protein>
    <recommendedName>
        <fullName evidence="3">Calcium-binding protein</fullName>
    </recommendedName>
</protein>
<comment type="caution">
    <text evidence="1">The sequence shown here is derived from an EMBL/GenBank/DDBJ whole genome shotgun (WGS) entry which is preliminary data.</text>
</comment>
<sequence length="335" mass="36576">MAYFNHFSEPYYLAIYPDVKASVYTSKNFSSGFDHFLSFGLQEGRTSVSPFFSEEGYLALYPDVARAVTSGFVRSGVEHFALYGANEGRYSPIGTFDSEQVYLQRNPDVAAAVRQGVFRSGYDHFLQLGQFEGRVPGSFNERDYLLFNPDVAAVIGVPDQETGEITFISGFEHYVQVGQFEDRLPLFSGTRGNDIVTSFGESQTQLIGVEYIPLSATTSPFDYVLGSTGLGEIDILIGGAQENSFLLALRGNRQNPNPVQLYVGGGSADYAVIRNFVRGADEIQLFGSIDNYTQQVSGRNLAIFTNNGDLVAIVEGINTPLATVSTSADGFFLLG</sequence>
<evidence type="ECO:0008006" key="3">
    <source>
        <dbReference type="Google" id="ProtNLM"/>
    </source>
</evidence>
<dbReference type="RefSeq" id="WP_413263215.1">
    <property type="nucleotide sequence ID" value="NZ_JBHFNR010000078.1"/>
</dbReference>
<reference evidence="1 2" key="1">
    <citation type="submission" date="2024-09" db="EMBL/GenBank/DDBJ databases">
        <title>Floridaenema gen nov. (Aerosakkonemataceae, Aerosakkonematales ord. nov., Cyanobacteria) from benthic tropical and subtropical fresh waters, with the description of four new species.</title>
        <authorList>
            <person name="Moretto J.A."/>
            <person name="Berthold D.E."/>
            <person name="Lefler F.W."/>
            <person name="Huang I.-S."/>
            <person name="Laughinghouse H. IV."/>
        </authorList>
    </citation>
    <scope>NUCLEOTIDE SEQUENCE [LARGE SCALE GENOMIC DNA]</scope>
    <source>
        <strain evidence="1 2">BLCC-F50</strain>
    </source>
</reference>
<keyword evidence="2" id="KW-1185">Reference proteome</keyword>
<gene>
    <name evidence="1" type="ORF">ACE1CI_11650</name>
</gene>
<organism evidence="1 2">
    <name type="scientific">Floridaenema flaviceps BLCC-F50</name>
    <dbReference type="NCBI Taxonomy" id="3153642"/>
    <lineage>
        <taxon>Bacteria</taxon>
        <taxon>Bacillati</taxon>
        <taxon>Cyanobacteriota</taxon>
        <taxon>Cyanophyceae</taxon>
        <taxon>Oscillatoriophycideae</taxon>
        <taxon>Aerosakkonematales</taxon>
        <taxon>Aerosakkonemataceae</taxon>
        <taxon>Floridanema</taxon>
        <taxon>Floridanema flaviceps</taxon>
    </lineage>
</organism>
<dbReference type="EMBL" id="JBHFNR010000078">
    <property type="protein sequence ID" value="MFB2893556.1"/>
    <property type="molecule type" value="Genomic_DNA"/>
</dbReference>